<dbReference type="AlphaFoldDB" id="A0A239E9J5"/>
<feature type="transmembrane region" description="Helical" evidence="2">
    <location>
        <begin position="103"/>
        <end position="123"/>
    </location>
</feature>
<feature type="transmembrane region" description="Helical" evidence="2">
    <location>
        <begin position="79"/>
        <end position="97"/>
    </location>
</feature>
<evidence type="ECO:0000313" key="4">
    <source>
        <dbReference type="Proteomes" id="UP000198420"/>
    </source>
</evidence>
<evidence type="ECO:0000256" key="1">
    <source>
        <dbReference type="SAM" id="MobiDB-lite"/>
    </source>
</evidence>
<protein>
    <submittedName>
        <fullName evidence="3">Uncharacterized protein</fullName>
    </submittedName>
</protein>
<accession>A0A239E9J5</accession>
<keyword evidence="2" id="KW-0812">Transmembrane</keyword>
<dbReference type="InterPro" id="IPR045713">
    <property type="entry name" value="DUF6069"/>
</dbReference>
<reference evidence="4" key="1">
    <citation type="submission" date="2017-06" db="EMBL/GenBank/DDBJ databases">
        <authorList>
            <person name="Varghese N."/>
            <person name="Submissions S."/>
        </authorList>
    </citation>
    <scope>NUCLEOTIDE SEQUENCE [LARGE SCALE GENOMIC DNA]</scope>
    <source>
        <strain evidence="4">DSM 44485</strain>
    </source>
</reference>
<gene>
    <name evidence="3" type="ORF">SAMN06265355_116168</name>
</gene>
<dbReference type="Pfam" id="PF19545">
    <property type="entry name" value="DUF6069"/>
    <property type="match status" value="1"/>
</dbReference>
<feature type="region of interest" description="Disordered" evidence="1">
    <location>
        <begin position="126"/>
        <end position="147"/>
    </location>
</feature>
<feature type="compositionally biased region" description="Basic and acidic residues" evidence="1">
    <location>
        <begin position="138"/>
        <end position="147"/>
    </location>
</feature>
<evidence type="ECO:0000313" key="3">
    <source>
        <dbReference type="EMBL" id="SNS41296.1"/>
    </source>
</evidence>
<name>A0A239E9J5_9ACTN</name>
<feature type="transmembrane region" description="Helical" evidence="2">
    <location>
        <begin position="48"/>
        <end position="67"/>
    </location>
</feature>
<feature type="compositionally biased region" description="Low complexity" evidence="1">
    <location>
        <begin position="126"/>
        <end position="137"/>
    </location>
</feature>
<proteinExistence type="predicted"/>
<evidence type="ECO:0000256" key="2">
    <source>
        <dbReference type="SAM" id="Phobius"/>
    </source>
</evidence>
<organism evidence="3 4">
    <name type="scientific">Actinomadura mexicana</name>
    <dbReference type="NCBI Taxonomy" id="134959"/>
    <lineage>
        <taxon>Bacteria</taxon>
        <taxon>Bacillati</taxon>
        <taxon>Actinomycetota</taxon>
        <taxon>Actinomycetes</taxon>
        <taxon>Streptosporangiales</taxon>
        <taxon>Thermomonosporaceae</taxon>
        <taxon>Actinomadura</taxon>
    </lineage>
</organism>
<dbReference type="EMBL" id="FZNP01000016">
    <property type="protein sequence ID" value="SNS41296.1"/>
    <property type="molecule type" value="Genomic_DNA"/>
</dbReference>
<keyword evidence="2" id="KW-0472">Membrane</keyword>
<dbReference type="RefSeq" id="WP_245920064.1">
    <property type="nucleotide sequence ID" value="NZ_FZNP01000016.1"/>
</dbReference>
<keyword evidence="4" id="KW-1185">Reference proteome</keyword>
<dbReference type="Proteomes" id="UP000198420">
    <property type="component" value="Unassembled WGS sequence"/>
</dbReference>
<sequence>MSGGTGRRRVLTVAGAVAAPLALWVVTGPVTGLDPSAEMAGEVQRVGAGPVIAGSLVAGLAAWGLLALLERVSGRPGRVWTVIAVAGLVLSMTGPLGDAADGASMAVLVAMHLVVAAILIPGLGRSARPSRAAGPARRVSDRDLNHH</sequence>
<keyword evidence="2" id="KW-1133">Transmembrane helix</keyword>